<protein>
    <submittedName>
        <fullName evidence="1">Uncharacterized protein</fullName>
    </submittedName>
</protein>
<reference evidence="1" key="1">
    <citation type="submission" date="2004-05" db="EMBL/GenBank/DDBJ databases">
        <authorList>
            <person name="Town C.D."/>
        </authorList>
    </citation>
    <scope>NUCLEOTIDE SEQUENCE</scope>
</reference>
<dbReference type="EMBL" id="AC149204">
    <property type="protein sequence ID" value="ABD28698.1"/>
    <property type="molecule type" value="Genomic_DNA"/>
</dbReference>
<accession>Q2HUD6</accession>
<evidence type="ECO:0000313" key="1">
    <source>
        <dbReference type="EMBL" id="ABD28698.1"/>
    </source>
</evidence>
<organism evidence="1">
    <name type="scientific">Medicago truncatula</name>
    <name type="common">Barrel medic</name>
    <name type="synonym">Medicago tribuloides</name>
    <dbReference type="NCBI Taxonomy" id="3880"/>
    <lineage>
        <taxon>Eukaryota</taxon>
        <taxon>Viridiplantae</taxon>
        <taxon>Streptophyta</taxon>
        <taxon>Embryophyta</taxon>
        <taxon>Tracheophyta</taxon>
        <taxon>Spermatophyta</taxon>
        <taxon>Magnoliopsida</taxon>
        <taxon>eudicotyledons</taxon>
        <taxon>Gunneridae</taxon>
        <taxon>Pentapetalae</taxon>
        <taxon>rosids</taxon>
        <taxon>fabids</taxon>
        <taxon>Fabales</taxon>
        <taxon>Fabaceae</taxon>
        <taxon>Papilionoideae</taxon>
        <taxon>50 kb inversion clade</taxon>
        <taxon>NPAAA clade</taxon>
        <taxon>Hologalegina</taxon>
        <taxon>IRL clade</taxon>
        <taxon>Trifolieae</taxon>
        <taxon>Medicago</taxon>
    </lineage>
</organism>
<proteinExistence type="predicted"/>
<dbReference type="AlphaFoldDB" id="Q2HUD6"/>
<gene>
    <name evidence="1" type="ORF">MtrDRAFT_AC149204g2v2</name>
    <name evidence="2" type="ORF">MtrDRAFT_AC157473g3v2</name>
</gene>
<evidence type="ECO:0000313" key="2">
    <source>
        <dbReference type="EMBL" id="ABN08489.1"/>
    </source>
</evidence>
<dbReference type="EMBL" id="AC157473">
    <property type="protein sequence ID" value="ABN08489.1"/>
    <property type="molecule type" value="Genomic_DNA"/>
</dbReference>
<name>Q2HUD6_MEDTR</name>
<reference evidence="1" key="2">
    <citation type="submission" date="2007-03" db="EMBL/GenBank/DDBJ databases">
        <authorList>
            <consortium name="The International Medicago Genome Annotation Group"/>
        </authorList>
    </citation>
    <scope>NUCLEOTIDE SEQUENCE</scope>
</reference>
<sequence>MVMNKTNQQNKLFSYNKSSSSFPLSHANSIFFFFFLSTSSSSSSSLFGLNKLFKRDELVLLILMGCLLVCLREKCGVKQ</sequence>